<evidence type="ECO:0000259" key="7">
    <source>
        <dbReference type="Pfam" id="PF16403"/>
    </source>
</evidence>
<dbReference type="PANTHER" id="PTHR46652:SF3">
    <property type="entry name" value="LEUCINE-RICH REPEAT-CONTAINING PROTEIN 9"/>
    <property type="match status" value="1"/>
</dbReference>
<evidence type="ECO:0000313" key="9">
    <source>
        <dbReference type="Proteomes" id="UP000487649"/>
    </source>
</evidence>
<proteinExistence type="inferred from homology"/>
<dbReference type="Proteomes" id="UP000487649">
    <property type="component" value="Unassembled WGS sequence"/>
</dbReference>
<dbReference type="SMART" id="SM00369">
    <property type="entry name" value="LRR_TYP"/>
    <property type="match status" value="7"/>
</dbReference>
<reference evidence="8 9" key="1">
    <citation type="journal article" date="2019" name="Nat. Med.">
        <title>A library of human gut bacterial isolates paired with longitudinal multiomics data enables mechanistic microbiome research.</title>
        <authorList>
            <person name="Poyet M."/>
            <person name="Groussin M."/>
            <person name="Gibbons S.M."/>
            <person name="Avila-Pacheco J."/>
            <person name="Jiang X."/>
            <person name="Kearney S.M."/>
            <person name="Perrotta A.R."/>
            <person name="Berdy B."/>
            <person name="Zhao S."/>
            <person name="Lieberman T.D."/>
            <person name="Swanson P.K."/>
            <person name="Smith M."/>
            <person name="Roesemann S."/>
            <person name="Alexander J.E."/>
            <person name="Rich S.A."/>
            <person name="Livny J."/>
            <person name="Vlamakis H."/>
            <person name="Clish C."/>
            <person name="Bullock K."/>
            <person name="Deik A."/>
            <person name="Scott J."/>
            <person name="Pierce K.A."/>
            <person name="Xavier R.J."/>
            <person name="Alm E.J."/>
        </authorList>
    </citation>
    <scope>NUCLEOTIDE SEQUENCE [LARGE SCALE GENOMIC DNA]</scope>
    <source>
        <strain evidence="8 9">BIOML-A198</strain>
    </source>
</reference>
<comment type="caution">
    <text evidence="8">The sequence shown here is derived from an EMBL/GenBank/DDBJ whole genome shotgun (WGS) entry which is preliminary data.</text>
</comment>
<dbReference type="SUPFAM" id="SSF81296">
    <property type="entry name" value="E set domains"/>
    <property type="match status" value="1"/>
</dbReference>
<feature type="signal peptide" evidence="5">
    <location>
        <begin position="1"/>
        <end position="27"/>
    </location>
</feature>
<comment type="similarity">
    <text evidence="1">Belongs to the internalin family.</text>
</comment>
<evidence type="ECO:0000256" key="5">
    <source>
        <dbReference type="SAM" id="SignalP"/>
    </source>
</evidence>
<dbReference type="AlphaFoldDB" id="A0A9X4XE47"/>
<evidence type="ECO:0000259" key="6">
    <source>
        <dbReference type="Pfam" id="PF08191"/>
    </source>
</evidence>
<dbReference type="InterPro" id="IPR025875">
    <property type="entry name" value="Leu-rich_rpt_4"/>
</dbReference>
<feature type="chain" id="PRO_5040971012" evidence="5">
    <location>
        <begin position="28"/>
        <end position="510"/>
    </location>
</feature>
<dbReference type="SMART" id="SM00365">
    <property type="entry name" value="LRR_SD22"/>
    <property type="match status" value="10"/>
</dbReference>
<organism evidence="8 9">
    <name type="scientific">Turicibacter sanguinis</name>
    <dbReference type="NCBI Taxonomy" id="154288"/>
    <lineage>
        <taxon>Bacteria</taxon>
        <taxon>Bacillati</taxon>
        <taxon>Bacillota</taxon>
        <taxon>Erysipelotrichia</taxon>
        <taxon>Erysipelotrichales</taxon>
        <taxon>Turicibacteraceae</taxon>
        <taxon>Turicibacter</taxon>
    </lineage>
</organism>
<dbReference type="SUPFAM" id="SSF52058">
    <property type="entry name" value="L domain-like"/>
    <property type="match status" value="1"/>
</dbReference>
<dbReference type="Pfam" id="PF12799">
    <property type="entry name" value="LRR_4"/>
    <property type="match status" value="3"/>
</dbReference>
<keyword evidence="2" id="KW-0433">Leucine-rich repeat</keyword>
<gene>
    <name evidence="8" type="ORF">GMA92_09275</name>
</gene>
<feature type="domain" description="Internalin Ig-like inter-repeat region" evidence="6">
    <location>
        <begin position="341"/>
        <end position="396"/>
    </location>
</feature>
<dbReference type="Gene3D" id="3.80.10.10">
    <property type="entry name" value="Ribonuclease Inhibitor"/>
    <property type="match status" value="2"/>
</dbReference>
<protein>
    <submittedName>
        <fullName evidence="8">DUF5011 domain-containing protein</fullName>
    </submittedName>
</protein>
<dbReference type="Pfam" id="PF13855">
    <property type="entry name" value="LRR_8"/>
    <property type="match status" value="1"/>
</dbReference>
<dbReference type="InterPro" id="IPR032675">
    <property type="entry name" value="LRR_dom_sf"/>
</dbReference>
<sequence>MVNFKYSSLFTLCFCCLLAISAPSVLAHTDEADYSPKQYPRIEDTSVDRNEIVNIPDPALKAAINAELGQSSGADITKGQLRSFTGILYLDHKGITNITGLEECVNLVGLDLSYNDIQDLSPLASLSKLTNLYLENNQIQDLSPLASLNKLQELHLSHNTIRNVSPLHQLVHLQMLHLADNEIVDISSLNTLSNLTELTLDHNQIYNISGLSNLTNLITLTLDRNQIEDISALATLINLNALDLSYNHIKIINALASLTRLSVLYLDYNQINDLSALSSLINLTKLGLSNNSIQDISPLMTLTKLTELNLMQQRITLSGLNVFSGENAHLLNPIHDLDSAFITPVTISNNGYYEETEHTINWLNVWQAQYESFTFEQAVSLGAASTLFSGQVMIPLQFNGNAAPILIIDDPLQLELNQLFDPMDYVTAYDEEDGDITEWIQLKENTIDLTQIGMYRLTFEVTDSYGSTTSKTVTVQVGPRIAPETGLSSILLPLGALSIGTGICLKRRKK</sequence>
<dbReference type="GeneID" id="60059441"/>
<dbReference type="Pfam" id="PF16403">
    <property type="entry name" value="Bact_surface_Ig-like"/>
    <property type="match status" value="1"/>
</dbReference>
<evidence type="ECO:0000256" key="1">
    <source>
        <dbReference type="ARBA" id="ARBA00009432"/>
    </source>
</evidence>
<evidence type="ECO:0000256" key="2">
    <source>
        <dbReference type="ARBA" id="ARBA00022614"/>
    </source>
</evidence>
<dbReference type="Gene3D" id="2.60.40.1220">
    <property type="match status" value="1"/>
</dbReference>
<dbReference type="InterPro" id="IPR014756">
    <property type="entry name" value="Ig_E-set"/>
</dbReference>
<dbReference type="PANTHER" id="PTHR46652">
    <property type="entry name" value="LEUCINE-RICH REPEAT AND IQ DOMAIN-CONTAINING PROTEIN 1-RELATED"/>
    <property type="match status" value="1"/>
</dbReference>
<dbReference type="InterPro" id="IPR003591">
    <property type="entry name" value="Leu-rich_rpt_typical-subtyp"/>
</dbReference>
<evidence type="ECO:0000256" key="4">
    <source>
        <dbReference type="ARBA" id="ARBA00022737"/>
    </source>
</evidence>
<dbReference type="InterPro" id="IPR014755">
    <property type="entry name" value="Cu-Rt/internalin_Ig-like"/>
</dbReference>
<dbReference type="PROSITE" id="PS51450">
    <property type="entry name" value="LRR"/>
    <property type="match status" value="9"/>
</dbReference>
<keyword evidence="3 5" id="KW-0732">Signal</keyword>
<name>A0A9X4XE47_9FIRM</name>
<dbReference type="InterPro" id="IPR032179">
    <property type="entry name" value="Cry22Aa_Ig-like"/>
</dbReference>
<evidence type="ECO:0000256" key="3">
    <source>
        <dbReference type="ARBA" id="ARBA00022729"/>
    </source>
</evidence>
<dbReference type="InterPro" id="IPR013783">
    <property type="entry name" value="Ig-like_fold"/>
</dbReference>
<dbReference type="Pfam" id="PF08191">
    <property type="entry name" value="LRR_adjacent"/>
    <property type="match status" value="1"/>
</dbReference>
<keyword evidence="4" id="KW-0677">Repeat</keyword>
<dbReference type="RefSeq" id="WP_006785639.1">
    <property type="nucleotide sequence ID" value="NZ_CP053187.1"/>
</dbReference>
<dbReference type="Gene3D" id="2.60.40.10">
    <property type="entry name" value="Immunoglobulins"/>
    <property type="match status" value="1"/>
</dbReference>
<dbReference type="InterPro" id="IPR001611">
    <property type="entry name" value="Leu-rich_rpt"/>
</dbReference>
<accession>A0A9X4XE47</accession>
<feature type="domain" description="Pesticidal crystal protein Cry22Aa Ig-like" evidence="7">
    <location>
        <begin position="410"/>
        <end position="477"/>
    </location>
</feature>
<evidence type="ECO:0000313" key="8">
    <source>
        <dbReference type="EMBL" id="MTK21611.1"/>
    </source>
</evidence>
<dbReference type="InterPro" id="IPR012569">
    <property type="entry name" value="Inl_IR"/>
</dbReference>
<dbReference type="InterPro" id="IPR050836">
    <property type="entry name" value="SDS22/Internalin_LRR"/>
</dbReference>
<dbReference type="EMBL" id="WMQE01000019">
    <property type="protein sequence ID" value="MTK21611.1"/>
    <property type="molecule type" value="Genomic_DNA"/>
</dbReference>